<dbReference type="PANTHER" id="PTHR11851:SF134">
    <property type="entry name" value="ZINC-DEPENDENT PROTEASE"/>
    <property type="match status" value="1"/>
</dbReference>
<dbReference type="Pfam" id="PF05193">
    <property type="entry name" value="Peptidase_M16_C"/>
    <property type="match status" value="1"/>
</dbReference>
<dbReference type="Gene3D" id="3.30.830.10">
    <property type="entry name" value="Metalloenzyme, LuxS/M16 peptidase-like"/>
    <property type="match status" value="2"/>
</dbReference>
<evidence type="ECO:0000313" key="4">
    <source>
        <dbReference type="Proteomes" id="UP000003573"/>
    </source>
</evidence>
<accession>G5JXI8</accession>
<dbReference type="GO" id="GO:0046872">
    <property type="term" value="F:metal ion binding"/>
    <property type="evidence" value="ECO:0007669"/>
    <property type="project" value="InterPro"/>
</dbReference>
<dbReference type="STRING" id="764298.STRMA_1588"/>
<keyword evidence="4" id="KW-1185">Reference proteome</keyword>
<organism evidence="3 4">
    <name type="scientific">Streptococcus macacae NCTC 11558</name>
    <dbReference type="NCBI Taxonomy" id="764298"/>
    <lineage>
        <taxon>Bacteria</taxon>
        <taxon>Bacillati</taxon>
        <taxon>Bacillota</taxon>
        <taxon>Bacilli</taxon>
        <taxon>Lactobacillales</taxon>
        <taxon>Streptococcaceae</taxon>
        <taxon>Streptococcus</taxon>
    </lineage>
</organism>
<dbReference type="AlphaFoldDB" id="G5JXI8"/>
<name>G5JXI8_9STRE</name>
<dbReference type="InterPro" id="IPR050361">
    <property type="entry name" value="MPP/UQCRC_Complex"/>
</dbReference>
<dbReference type="GO" id="GO:0016787">
    <property type="term" value="F:hydrolase activity"/>
    <property type="evidence" value="ECO:0007669"/>
    <property type="project" value="UniProtKB-KW"/>
</dbReference>
<evidence type="ECO:0000259" key="1">
    <source>
        <dbReference type="Pfam" id="PF00675"/>
    </source>
</evidence>
<dbReference type="RefSeq" id="WP_003081614.1">
    <property type="nucleotide sequence ID" value="NZ_AEUW02000001.1"/>
</dbReference>
<comment type="caution">
    <text evidence="3">The sequence shown here is derived from an EMBL/GenBank/DDBJ whole genome shotgun (WGS) entry which is preliminary data.</text>
</comment>
<reference evidence="3 4" key="1">
    <citation type="journal article" date="2014" name="Int. J. Syst. Evol. Microbiol.">
        <title>Phylogenomics and the dynamic genome evolution of the genus Streptococcus.</title>
        <authorList>
            <consortium name="The Broad Institute Genome Sequencing Platform"/>
            <person name="Richards V.P."/>
            <person name="Palmer S.R."/>
            <person name="Pavinski Bitar P.D."/>
            <person name="Qin X."/>
            <person name="Weinstock G.M."/>
            <person name="Highlander S.K."/>
            <person name="Town C.D."/>
            <person name="Burne R.A."/>
            <person name="Stanhope M.J."/>
        </authorList>
    </citation>
    <scope>NUCLEOTIDE SEQUENCE [LARGE SCALE GENOMIC DNA]</scope>
    <source>
        <strain evidence="3 4">NCTC 11558</strain>
    </source>
</reference>
<dbReference type="MEROPS" id="M16.A20"/>
<protein>
    <submittedName>
        <fullName evidence="3">Peptidase, M16 family</fullName>
        <ecNumber evidence="3">3.4.24.-</ecNumber>
    </submittedName>
</protein>
<sequence>MASTRLKRRKFPEIEEEFYYNQLASGIKVYLLPKTDFKETYALVSSNFGSIDTKFTVNGKTETYPAGIAHFLEHQLFEMEKNKDASYEFTKLGADSNAYTSFERTVYYFSSVNHISANLELLQHFTSKPSFTDMSIQKEKAIIAQEIDMYQDDPDDYLYQGILAKLYPKSPLSIDITGTKESINHITIDDLRRNFQCFYHPTNLTLLVAGNFEVKKVYKDIVAFQKQNLQEEKLSVERLPLDLFPVESASSIQKEVTIPKLAIGFRFDFTRKKNKDSLLKRKLLVKIFFSLLFGWTSENYQKWYEDGRIDDSFDIKTEVSIFSQFAVILLDTKEPIAMSNQIRQSFKNFEKSLDFSEESLQTVKNELYGDFIRSLDSIDELSNRFIEYLTEKETYFDYLRILQDIKLEDIQKFGIEILKEAQITDFTLFPK</sequence>
<feature type="domain" description="Peptidase M16 C-terminal" evidence="2">
    <location>
        <begin position="186"/>
        <end position="367"/>
    </location>
</feature>
<evidence type="ECO:0000259" key="2">
    <source>
        <dbReference type="Pfam" id="PF05193"/>
    </source>
</evidence>
<dbReference type="SUPFAM" id="SSF63411">
    <property type="entry name" value="LuxS/MPP-like metallohydrolase"/>
    <property type="match status" value="2"/>
</dbReference>
<dbReference type="InterPro" id="IPR011249">
    <property type="entry name" value="Metalloenz_LuxS/M16"/>
</dbReference>
<dbReference type="OrthoDB" id="9811314at2"/>
<dbReference type="Proteomes" id="UP000003573">
    <property type="component" value="Unassembled WGS sequence"/>
</dbReference>
<dbReference type="NCBIfam" id="NF047421">
    <property type="entry name" value="YfmH_fam"/>
    <property type="match status" value="1"/>
</dbReference>
<proteinExistence type="predicted"/>
<feature type="domain" description="Peptidase M16 N-terminal" evidence="1">
    <location>
        <begin position="64"/>
        <end position="179"/>
    </location>
</feature>
<evidence type="ECO:0000313" key="3">
    <source>
        <dbReference type="EMBL" id="EHJ52953.1"/>
    </source>
</evidence>
<dbReference type="EMBL" id="AEUW02000001">
    <property type="protein sequence ID" value="EHJ52953.1"/>
    <property type="molecule type" value="Genomic_DNA"/>
</dbReference>
<dbReference type="Pfam" id="PF00675">
    <property type="entry name" value="Peptidase_M16"/>
    <property type="match status" value="1"/>
</dbReference>
<gene>
    <name evidence="3" type="ORF">STRMA_1588</name>
</gene>
<dbReference type="PANTHER" id="PTHR11851">
    <property type="entry name" value="METALLOPROTEASE"/>
    <property type="match status" value="1"/>
</dbReference>
<keyword evidence="3" id="KW-0378">Hydrolase</keyword>
<dbReference type="EC" id="3.4.24.-" evidence="3"/>
<dbReference type="InterPro" id="IPR007863">
    <property type="entry name" value="Peptidase_M16_C"/>
</dbReference>
<dbReference type="InterPro" id="IPR011765">
    <property type="entry name" value="Pept_M16_N"/>
</dbReference>
<dbReference type="eggNOG" id="COG0612">
    <property type="taxonomic scope" value="Bacteria"/>
</dbReference>